<feature type="transmembrane region" description="Helical" evidence="1">
    <location>
        <begin position="136"/>
        <end position="155"/>
    </location>
</feature>
<gene>
    <name evidence="2" type="ORF">CUNI_LOCUS19454</name>
</gene>
<evidence type="ECO:0008006" key="4">
    <source>
        <dbReference type="Google" id="ProtNLM"/>
    </source>
</evidence>
<dbReference type="Proteomes" id="UP000678393">
    <property type="component" value="Unassembled WGS sequence"/>
</dbReference>
<dbReference type="EMBL" id="CAJHNH020006579">
    <property type="protein sequence ID" value="CAG5133896.1"/>
    <property type="molecule type" value="Genomic_DNA"/>
</dbReference>
<proteinExistence type="predicted"/>
<name>A0A8S4A4J2_9EUPU</name>
<sequence>MSVLRNRMFTSYKHFQDKLATPTLSLFNLAQIQVSQLVSPTSQTVPLCTSSAHICLRQQWKKQTGQYLFVRSGNISLNHVRTGYSSMRETDNQQQERLLSQMNIRLVNENNFLSWCRNTYLSSVVGVAMITEGTTVLAQSAGVGALVVAMMNLFWGTGCHITNLIRLRHISGMSGFNMTMNILGSSFHFFLWLFVLTCYIGFLDETSVFVSQHKVETSMSDLEVQRFDKHNK</sequence>
<comment type="caution">
    <text evidence="2">The sequence shown here is derived from an EMBL/GenBank/DDBJ whole genome shotgun (WGS) entry which is preliminary data.</text>
</comment>
<dbReference type="AlphaFoldDB" id="A0A8S4A4J2"/>
<keyword evidence="3" id="KW-1185">Reference proteome</keyword>
<evidence type="ECO:0000256" key="1">
    <source>
        <dbReference type="SAM" id="Phobius"/>
    </source>
</evidence>
<evidence type="ECO:0000313" key="3">
    <source>
        <dbReference type="Proteomes" id="UP000678393"/>
    </source>
</evidence>
<reference evidence="2" key="1">
    <citation type="submission" date="2021-04" db="EMBL/GenBank/DDBJ databases">
        <authorList>
            <consortium name="Molecular Ecology Group"/>
        </authorList>
    </citation>
    <scope>NUCLEOTIDE SEQUENCE</scope>
</reference>
<keyword evidence="1" id="KW-1133">Transmembrane helix</keyword>
<organism evidence="2 3">
    <name type="scientific">Candidula unifasciata</name>
    <dbReference type="NCBI Taxonomy" id="100452"/>
    <lineage>
        <taxon>Eukaryota</taxon>
        <taxon>Metazoa</taxon>
        <taxon>Spiralia</taxon>
        <taxon>Lophotrochozoa</taxon>
        <taxon>Mollusca</taxon>
        <taxon>Gastropoda</taxon>
        <taxon>Heterobranchia</taxon>
        <taxon>Euthyneura</taxon>
        <taxon>Panpulmonata</taxon>
        <taxon>Eupulmonata</taxon>
        <taxon>Stylommatophora</taxon>
        <taxon>Helicina</taxon>
        <taxon>Helicoidea</taxon>
        <taxon>Geomitridae</taxon>
        <taxon>Candidula</taxon>
    </lineage>
</organism>
<feature type="transmembrane region" description="Helical" evidence="1">
    <location>
        <begin position="176"/>
        <end position="202"/>
    </location>
</feature>
<evidence type="ECO:0000313" key="2">
    <source>
        <dbReference type="EMBL" id="CAG5133896.1"/>
    </source>
</evidence>
<dbReference type="OrthoDB" id="9944412at2759"/>
<keyword evidence="1" id="KW-0812">Transmembrane</keyword>
<keyword evidence="1" id="KW-0472">Membrane</keyword>
<accession>A0A8S4A4J2</accession>
<protein>
    <recommendedName>
        <fullName evidence="4">Transmembrane protein</fullName>
    </recommendedName>
</protein>